<dbReference type="GO" id="GO:0070987">
    <property type="term" value="P:error-free translesion synthesis"/>
    <property type="evidence" value="ECO:0007669"/>
    <property type="project" value="TreeGrafter"/>
</dbReference>
<keyword evidence="3" id="KW-1185">Reference proteome</keyword>
<dbReference type="Pfam" id="PF04379">
    <property type="entry name" value="DUF525"/>
    <property type="match status" value="1"/>
</dbReference>
<name>A0A5C6UZ84_9FLAO</name>
<dbReference type="OrthoDB" id="9795226at2"/>
<gene>
    <name evidence="2" type="primary">apaG</name>
    <name evidence="2" type="ORF">FRX97_07620</name>
</gene>
<dbReference type="AlphaFoldDB" id="A0A5C6UZ84"/>
<proteinExistence type="predicted"/>
<dbReference type="PANTHER" id="PTHR14289">
    <property type="entry name" value="F-BOX ONLY PROTEIN 3"/>
    <property type="match status" value="1"/>
</dbReference>
<organism evidence="2 3">
    <name type="scientific">Luteibaculum oceani</name>
    <dbReference type="NCBI Taxonomy" id="1294296"/>
    <lineage>
        <taxon>Bacteria</taxon>
        <taxon>Pseudomonadati</taxon>
        <taxon>Bacteroidota</taxon>
        <taxon>Flavobacteriia</taxon>
        <taxon>Flavobacteriales</taxon>
        <taxon>Luteibaculaceae</taxon>
        <taxon>Luteibaculum</taxon>
    </lineage>
</organism>
<dbReference type="RefSeq" id="WP_147014604.1">
    <property type="nucleotide sequence ID" value="NZ_VORB01000006.1"/>
</dbReference>
<dbReference type="Proteomes" id="UP000321168">
    <property type="component" value="Unassembled WGS sequence"/>
</dbReference>
<dbReference type="NCBIfam" id="NF003967">
    <property type="entry name" value="PRK05461.1"/>
    <property type="match status" value="1"/>
</dbReference>
<evidence type="ECO:0000313" key="2">
    <source>
        <dbReference type="EMBL" id="TXC78577.1"/>
    </source>
</evidence>
<accession>A0A5C6UZ84</accession>
<sequence>MNIKDKYKVKVSVQTAYQADQSNPTAPYFFFSYTIAIENHHNNPVKLLSRFWEIWDPGSENHFVEGEGVVGKQPTIEPGEDFQYSSFCHLRSPFGKMEGYYTFEDQITGETFFISVPALWFQYPIGLN</sequence>
<dbReference type="InterPro" id="IPR036767">
    <property type="entry name" value="ApaG_sf"/>
</dbReference>
<comment type="caution">
    <text evidence="2">The sequence shown here is derived from an EMBL/GenBank/DDBJ whole genome shotgun (WGS) entry which is preliminary data.</text>
</comment>
<dbReference type="EMBL" id="VORB01000006">
    <property type="protein sequence ID" value="TXC78577.1"/>
    <property type="molecule type" value="Genomic_DNA"/>
</dbReference>
<protein>
    <submittedName>
        <fullName evidence="2">Co2+/Mg2+ efflux protein ApaG</fullName>
    </submittedName>
</protein>
<evidence type="ECO:0000259" key="1">
    <source>
        <dbReference type="PROSITE" id="PS51087"/>
    </source>
</evidence>
<dbReference type="PROSITE" id="PS51087">
    <property type="entry name" value="APAG"/>
    <property type="match status" value="1"/>
</dbReference>
<evidence type="ECO:0000313" key="3">
    <source>
        <dbReference type="Proteomes" id="UP000321168"/>
    </source>
</evidence>
<dbReference type="PANTHER" id="PTHR14289:SF16">
    <property type="entry name" value="POLYMERASE DELTA-INTERACTING PROTEIN 2"/>
    <property type="match status" value="1"/>
</dbReference>
<dbReference type="Gene3D" id="2.60.40.1470">
    <property type="entry name" value="ApaG domain"/>
    <property type="match status" value="1"/>
</dbReference>
<dbReference type="InterPro" id="IPR007474">
    <property type="entry name" value="ApaG_domain"/>
</dbReference>
<feature type="domain" description="ApaG" evidence="1">
    <location>
        <begin position="3"/>
        <end position="128"/>
    </location>
</feature>
<reference evidence="2 3" key="1">
    <citation type="submission" date="2019-08" db="EMBL/GenBank/DDBJ databases">
        <title>Genome of Luteibaculum oceani JCM 18817.</title>
        <authorList>
            <person name="Bowman J.P."/>
        </authorList>
    </citation>
    <scope>NUCLEOTIDE SEQUENCE [LARGE SCALE GENOMIC DNA]</scope>
    <source>
        <strain evidence="2 3">JCM 18817</strain>
    </source>
</reference>
<dbReference type="SUPFAM" id="SSF110069">
    <property type="entry name" value="ApaG-like"/>
    <property type="match status" value="1"/>
</dbReference>